<reference evidence="1 2" key="1">
    <citation type="submission" date="2016-02" db="EMBL/GenBank/DDBJ databases">
        <title>Genome analysis of coral dinoflagellate symbionts highlights evolutionary adaptations to a symbiotic lifestyle.</title>
        <authorList>
            <person name="Aranda M."/>
            <person name="Li Y."/>
            <person name="Liew Y.J."/>
            <person name="Baumgarten S."/>
            <person name="Simakov O."/>
            <person name="Wilson M."/>
            <person name="Piel J."/>
            <person name="Ashoor H."/>
            <person name="Bougouffa S."/>
            <person name="Bajic V.B."/>
            <person name="Ryu T."/>
            <person name="Ravasi T."/>
            <person name="Bayer T."/>
            <person name="Micklem G."/>
            <person name="Kim H."/>
            <person name="Bhak J."/>
            <person name="Lajeunesse T.C."/>
            <person name="Voolstra C.R."/>
        </authorList>
    </citation>
    <scope>NUCLEOTIDE SEQUENCE [LARGE SCALE GENOMIC DNA]</scope>
    <source>
        <strain evidence="1 2">CCMP2467</strain>
    </source>
</reference>
<dbReference type="AlphaFoldDB" id="A0A1Q9CNU2"/>
<keyword evidence="2" id="KW-1185">Reference proteome</keyword>
<protein>
    <submittedName>
        <fullName evidence="1">Uncharacterized protein</fullName>
    </submittedName>
</protein>
<gene>
    <name evidence="1" type="ORF">AK812_SmicGene34532</name>
</gene>
<evidence type="ECO:0000313" key="1">
    <source>
        <dbReference type="EMBL" id="OLP84565.1"/>
    </source>
</evidence>
<accession>A0A1Q9CNU2</accession>
<name>A0A1Q9CNU2_SYMMI</name>
<dbReference type="Proteomes" id="UP000186817">
    <property type="component" value="Unassembled WGS sequence"/>
</dbReference>
<comment type="caution">
    <text evidence="1">The sequence shown here is derived from an EMBL/GenBank/DDBJ whole genome shotgun (WGS) entry which is preliminary data.</text>
</comment>
<proteinExistence type="predicted"/>
<sequence>MGRLSSGVTVIQQEIPEDAENAVQDELGYHVTFFPPPSCNSTGSIRDGVVRVRGRGQNTARPCSYLGSELLRPGPSEFGEDPVRERAIDVGGAVEGQRQQRGGKGARTVLGSGPWLFIYPENQRTCFPIKFEEISVLGTSEAVLEIDTPFATSVSEGTSPASKLFLLSHTVGDQDMRGPSAPARYGYFSPREEAAGSWGVEPPSVLQDFMHSQFANNGGNCLEGDLTPWDKVRREIRTPQPFRVSGRPFGGRDSGSPVFTLL</sequence>
<organism evidence="1 2">
    <name type="scientific">Symbiodinium microadriaticum</name>
    <name type="common">Dinoflagellate</name>
    <name type="synonym">Zooxanthella microadriatica</name>
    <dbReference type="NCBI Taxonomy" id="2951"/>
    <lineage>
        <taxon>Eukaryota</taxon>
        <taxon>Sar</taxon>
        <taxon>Alveolata</taxon>
        <taxon>Dinophyceae</taxon>
        <taxon>Suessiales</taxon>
        <taxon>Symbiodiniaceae</taxon>
        <taxon>Symbiodinium</taxon>
    </lineage>
</organism>
<evidence type="ECO:0000313" key="2">
    <source>
        <dbReference type="Proteomes" id="UP000186817"/>
    </source>
</evidence>
<dbReference type="EMBL" id="LSRX01001032">
    <property type="protein sequence ID" value="OLP84565.1"/>
    <property type="molecule type" value="Genomic_DNA"/>
</dbReference>